<dbReference type="Proteomes" id="UP000009149">
    <property type="component" value="Chromosome"/>
</dbReference>
<evidence type="ECO:0000313" key="2">
    <source>
        <dbReference type="Proteomes" id="UP000009149"/>
    </source>
</evidence>
<accession>B3E1A6</accession>
<gene>
    <name evidence="1" type="ordered locus">Minf_0847</name>
</gene>
<dbReference type="AlphaFoldDB" id="B3E1A6"/>
<dbReference type="HOGENOM" id="CLU_2955261_0_0_0"/>
<name>B3E1A6_METI4</name>
<sequence>MVWPNIIYLLLVDYRPFSTAKTEGYIASQMKNNRKVAFLALFSIERVKEHWYKTQDKRG</sequence>
<proteinExistence type="predicted"/>
<organism evidence="1 2">
    <name type="scientific">Methylacidiphilum infernorum (isolate V4)</name>
    <name type="common">Methylokorus infernorum (strain V4)</name>
    <dbReference type="NCBI Taxonomy" id="481448"/>
    <lineage>
        <taxon>Bacteria</taxon>
        <taxon>Pseudomonadati</taxon>
        <taxon>Verrucomicrobiota</taxon>
        <taxon>Methylacidiphilae</taxon>
        <taxon>Methylacidiphilales</taxon>
        <taxon>Methylacidiphilaceae</taxon>
        <taxon>Methylacidiphilum (ex Ratnadevi et al. 2023)</taxon>
    </lineage>
</organism>
<reference evidence="1 2" key="1">
    <citation type="journal article" date="2008" name="Biol. Direct">
        <title>Complete genome sequence of the extremely acidophilic methanotroph isolate V4, Methylacidiphilum infernorum, a representative of the bacterial phylum Verrucomicrobia.</title>
        <authorList>
            <person name="Hou S."/>
            <person name="Makarova K.S."/>
            <person name="Saw J.H."/>
            <person name="Senin P."/>
            <person name="Ly B.V."/>
            <person name="Zhou Z."/>
            <person name="Ren Y."/>
            <person name="Wang J."/>
            <person name="Galperin M.Y."/>
            <person name="Omelchenko M.V."/>
            <person name="Wolf Y.I."/>
            <person name="Yutin N."/>
            <person name="Koonin E.V."/>
            <person name="Stott M.B."/>
            <person name="Mountain B.W."/>
            <person name="Crowe M.A."/>
            <person name="Smirnova A.V."/>
            <person name="Dunfield P.F."/>
            <person name="Feng L."/>
            <person name="Wang L."/>
            <person name="Alam M."/>
        </authorList>
    </citation>
    <scope>NUCLEOTIDE SEQUENCE [LARGE SCALE GENOMIC DNA]</scope>
    <source>
        <strain evidence="2">Isolate V4</strain>
    </source>
</reference>
<dbReference type="EMBL" id="CP000975">
    <property type="protein sequence ID" value="ACD82902.1"/>
    <property type="molecule type" value="Genomic_DNA"/>
</dbReference>
<protein>
    <submittedName>
        <fullName evidence="1">Uncharacterized protein</fullName>
    </submittedName>
</protein>
<dbReference type="KEGG" id="min:Minf_0847"/>
<evidence type="ECO:0000313" key="1">
    <source>
        <dbReference type="EMBL" id="ACD82902.1"/>
    </source>
</evidence>